<dbReference type="EMBL" id="JAKWBL010000004">
    <property type="protein sequence ID" value="MCH5600509.1"/>
    <property type="molecule type" value="Genomic_DNA"/>
</dbReference>
<dbReference type="Gene3D" id="1.10.287.610">
    <property type="entry name" value="Helix hairpin bin"/>
    <property type="match status" value="1"/>
</dbReference>
<keyword evidence="2" id="KW-1185">Reference proteome</keyword>
<evidence type="ECO:0000313" key="2">
    <source>
        <dbReference type="Proteomes" id="UP001202248"/>
    </source>
</evidence>
<dbReference type="SUPFAM" id="SSF56091">
    <property type="entry name" value="DNA ligase/mRNA capping enzyme, catalytic domain"/>
    <property type="match status" value="1"/>
</dbReference>
<dbReference type="RefSeq" id="WP_240832733.1">
    <property type="nucleotide sequence ID" value="NZ_JAKWBL010000004.1"/>
</dbReference>
<protein>
    <recommendedName>
        <fullName evidence="3">NAD-dependent DNA ligase adenylation domain-containing protein</fullName>
    </recommendedName>
</protein>
<name>A0ABS9SQ21_9BACT</name>
<comment type="caution">
    <text evidence="1">The sequence shown here is derived from an EMBL/GenBank/DDBJ whole genome shotgun (WGS) entry which is preliminary data.</text>
</comment>
<evidence type="ECO:0000313" key="1">
    <source>
        <dbReference type="EMBL" id="MCH5600509.1"/>
    </source>
</evidence>
<sequence>MYSKESTIALQNDTQTFLKENSDTLSSKEDTDALGQALRFHEYRYYVLSDPFIADGEYDQLFKLLERTEKAHPDWITKDSPTQRVAKAYRQFRYRLASGAHAIS</sequence>
<gene>
    <name evidence="1" type="ORF">MKP09_22620</name>
</gene>
<proteinExistence type="predicted"/>
<dbReference type="Proteomes" id="UP001202248">
    <property type="component" value="Unassembled WGS sequence"/>
</dbReference>
<evidence type="ECO:0008006" key="3">
    <source>
        <dbReference type="Google" id="ProtNLM"/>
    </source>
</evidence>
<reference evidence="1 2" key="1">
    <citation type="submission" date="2022-02" db="EMBL/GenBank/DDBJ databases">
        <authorList>
            <person name="Min J."/>
        </authorList>
    </citation>
    <scope>NUCLEOTIDE SEQUENCE [LARGE SCALE GENOMIC DNA]</scope>
    <source>
        <strain evidence="1 2">GR10-1</strain>
    </source>
</reference>
<organism evidence="1 2">
    <name type="scientific">Niabella ginsengisoli</name>
    <dbReference type="NCBI Taxonomy" id="522298"/>
    <lineage>
        <taxon>Bacteria</taxon>
        <taxon>Pseudomonadati</taxon>
        <taxon>Bacteroidota</taxon>
        <taxon>Chitinophagia</taxon>
        <taxon>Chitinophagales</taxon>
        <taxon>Chitinophagaceae</taxon>
        <taxon>Niabella</taxon>
    </lineage>
</organism>
<accession>A0ABS9SQ21</accession>